<proteinExistence type="predicted"/>
<dbReference type="Gene3D" id="3.40.50.150">
    <property type="entry name" value="Vaccinia Virus protein VP39"/>
    <property type="match status" value="1"/>
</dbReference>
<accession>A0A399D0X1</accession>
<dbReference type="OrthoDB" id="2370471at2"/>
<dbReference type="SUPFAM" id="SSF53335">
    <property type="entry name" value="S-adenosyl-L-methionine-dependent methyltransferases"/>
    <property type="match status" value="1"/>
</dbReference>
<keyword evidence="2" id="KW-1185">Reference proteome</keyword>
<evidence type="ECO:0000313" key="2">
    <source>
        <dbReference type="Proteomes" id="UP000266441"/>
    </source>
</evidence>
<dbReference type="PANTHER" id="PTHR43861">
    <property type="entry name" value="TRANS-ACONITATE 2-METHYLTRANSFERASE-RELATED"/>
    <property type="match status" value="1"/>
</dbReference>
<dbReference type="InterPro" id="IPR029063">
    <property type="entry name" value="SAM-dependent_MTases_sf"/>
</dbReference>
<keyword evidence="1" id="KW-0489">Methyltransferase</keyword>
<keyword evidence="1" id="KW-0808">Transferase</keyword>
<dbReference type="RefSeq" id="WP_119349998.1">
    <property type="nucleotide sequence ID" value="NZ_QWET01000007.1"/>
</dbReference>
<dbReference type="GO" id="GO:0008168">
    <property type="term" value="F:methyltransferase activity"/>
    <property type="evidence" value="ECO:0007669"/>
    <property type="project" value="UniProtKB-KW"/>
</dbReference>
<dbReference type="AlphaFoldDB" id="A0A399D0X1"/>
<protein>
    <submittedName>
        <fullName evidence="1">Class I SAM-dependent methyltransferase</fullName>
    </submittedName>
</protein>
<dbReference type="GO" id="GO:0032259">
    <property type="term" value="P:methylation"/>
    <property type="evidence" value="ECO:0007669"/>
    <property type="project" value="UniProtKB-KW"/>
</dbReference>
<name>A0A399D0X1_9BACT</name>
<sequence length="268" mass="31651">MFHCTHYLKCNPDHQTIYSTDQNLKFIKCNDCGLIWRSPDSMDLQKEYDQSYFTSKNYTKNKEHKIKKSEWLIRIAQHHHPNIESLFEVGSSIGNTLQAAKNLNIHHLGIDVSDFAVNYCKENGLNAEKQTMEQVLNNGNCFDLIFMQHVLEHFPNPFETLSLCHQLLKKNGLILILVPNSDYRRAHKKRGKHRFYSLQGVGKEHFVYFNYKSISKVLAHTNFEVIQQNYPLFLKKHDTPEFFLNRFFRKNLSLWRGDQELFLIAKKV</sequence>
<dbReference type="CDD" id="cd02440">
    <property type="entry name" value="AdoMet_MTases"/>
    <property type="match status" value="1"/>
</dbReference>
<comment type="caution">
    <text evidence="1">The sequence shown here is derived from an EMBL/GenBank/DDBJ whole genome shotgun (WGS) entry which is preliminary data.</text>
</comment>
<dbReference type="Pfam" id="PF13489">
    <property type="entry name" value="Methyltransf_23"/>
    <property type="match status" value="1"/>
</dbReference>
<organism evidence="1 2">
    <name type="scientific">Mariniphaga sediminis</name>
    <dbReference type="NCBI Taxonomy" id="1628158"/>
    <lineage>
        <taxon>Bacteria</taxon>
        <taxon>Pseudomonadati</taxon>
        <taxon>Bacteroidota</taxon>
        <taxon>Bacteroidia</taxon>
        <taxon>Marinilabiliales</taxon>
        <taxon>Prolixibacteraceae</taxon>
        <taxon>Mariniphaga</taxon>
    </lineage>
</organism>
<gene>
    <name evidence="1" type="ORF">D1164_10820</name>
</gene>
<dbReference type="Proteomes" id="UP000266441">
    <property type="component" value="Unassembled WGS sequence"/>
</dbReference>
<dbReference type="EMBL" id="QWET01000007">
    <property type="protein sequence ID" value="RIH65073.1"/>
    <property type="molecule type" value="Genomic_DNA"/>
</dbReference>
<evidence type="ECO:0000313" key="1">
    <source>
        <dbReference type="EMBL" id="RIH65073.1"/>
    </source>
</evidence>
<reference evidence="1 2" key="1">
    <citation type="journal article" date="2015" name="Int. J. Syst. Evol. Microbiol.">
        <title>Mariniphaga sediminis sp. nov., isolated from coastal sediment.</title>
        <authorList>
            <person name="Wang F.Q."/>
            <person name="Shen Q.Y."/>
            <person name="Chen G.J."/>
            <person name="Du Z.J."/>
        </authorList>
    </citation>
    <scope>NUCLEOTIDE SEQUENCE [LARGE SCALE GENOMIC DNA]</scope>
    <source>
        <strain evidence="1 2">SY21</strain>
    </source>
</reference>